<keyword evidence="2" id="KW-1185">Reference proteome</keyword>
<name>A0ACB9S9A3_9MYRT</name>
<proteinExistence type="predicted"/>
<dbReference type="EMBL" id="CM042881">
    <property type="protein sequence ID" value="KAI4386148.1"/>
    <property type="molecule type" value="Genomic_DNA"/>
</dbReference>
<sequence>MDHTPTPAMHDIRLAQAQGITSVLSPTHSIPSLRRTLSADMSSRNWVTHDESWPSEGPHHLPHHVEEDEDEDQGSRFDIWNSIQDEKRKAMSNDRGVEGFEVWGSITSGNVFRRSESETLPTQYVHPLVRRSSSCLSKKSLEICTESLGSETGSDFFLSFLPTETRCLSGLQEDGGEKNGSLFSPAFGRMVGGHGFDAKRSSHAAAAIPRSKQAPRSFPPPIPSLSPAADGGSLRMQSRRENGRLVLEAVSVPPQTNFLARRENGRLVLEVTSHEVDCNLNPDTLMEEQEEADQVGEGRANRSGDYKAESSGAGAADAEGIEWIIRKKDENTAAIATSSPRIDLIGKLTIPKIAIMMNEPDKVREVMIFKRGINGGETGINPMATVMNPQNVYEYFWRTKQGSDAITEDTQLRQQPQPEPLTLKGYANDGETATKDSGEVRILWREDNGRNTVEDCWVSVMKDRRRRPLVVLGPRCIATS</sequence>
<gene>
    <name evidence="1" type="ORF">MLD38_004107</name>
</gene>
<evidence type="ECO:0000313" key="1">
    <source>
        <dbReference type="EMBL" id="KAI4386148.1"/>
    </source>
</evidence>
<evidence type="ECO:0000313" key="2">
    <source>
        <dbReference type="Proteomes" id="UP001057402"/>
    </source>
</evidence>
<comment type="caution">
    <text evidence="1">The sequence shown here is derived from an EMBL/GenBank/DDBJ whole genome shotgun (WGS) entry which is preliminary data.</text>
</comment>
<dbReference type="Proteomes" id="UP001057402">
    <property type="component" value="Chromosome 2"/>
</dbReference>
<reference evidence="2" key="1">
    <citation type="journal article" date="2023" name="Front. Plant Sci.">
        <title>Chromosomal-level genome assembly of Melastoma candidum provides insights into trichome evolution.</title>
        <authorList>
            <person name="Zhong Y."/>
            <person name="Wu W."/>
            <person name="Sun C."/>
            <person name="Zou P."/>
            <person name="Liu Y."/>
            <person name="Dai S."/>
            <person name="Zhou R."/>
        </authorList>
    </citation>
    <scope>NUCLEOTIDE SEQUENCE [LARGE SCALE GENOMIC DNA]</scope>
</reference>
<accession>A0ACB9S9A3</accession>
<organism evidence="1 2">
    <name type="scientific">Melastoma candidum</name>
    <dbReference type="NCBI Taxonomy" id="119954"/>
    <lineage>
        <taxon>Eukaryota</taxon>
        <taxon>Viridiplantae</taxon>
        <taxon>Streptophyta</taxon>
        <taxon>Embryophyta</taxon>
        <taxon>Tracheophyta</taxon>
        <taxon>Spermatophyta</taxon>
        <taxon>Magnoliopsida</taxon>
        <taxon>eudicotyledons</taxon>
        <taxon>Gunneridae</taxon>
        <taxon>Pentapetalae</taxon>
        <taxon>rosids</taxon>
        <taxon>malvids</taxon>
        <taxon>Myrtales</taxon>
        <taxon>Melastomataceae</taxon>
        <taxon>Melastomatoideae</taxon>
        <taxon>Melastomateae</taxon>
        <taxon>Melastoma</taxon>
    </lineage>
</organism>
<protein>
    <submittedName>
        <fullName evidence="1">Uncharacterized protein</fullName>
    </submittedName>
</protein>